<evidence type="ECO:0000313" key="7">
    <source>
        <dbReference type="EMBL" id="KAF8486010.1"/>
    </source>
</evidence>
<dbReference type="OrthoDB" id="2670057at2759"/>
<evidence type="ECO:0000256" key="6">
    <source>
        <dbReference type="SAM" id="Phobius"/>
    </source>
</evidence>
<keyword evidence="8" id="KW-1185">Reference proteome</keyword>
<feature type="compositionally biased region" description="Low complexity" evidence="5">
    <location>
        <begin position="364"/>
        <end position="373"/>
    </location>
</feature>
<comment type="caution">
    <text evidence="7">The sequence shown here is derived from an EMBL/GenBank/DDBJ whole genome shotgun (WGS) entry which is preliminary data.</text>
</comment>
<dbReference type="PANTHER" id="PTHR15549">
    <property type="entry name" value="PAIRED IMMUNOGLOBULIN-LIKE TYPE 2 RECEPTOR"/>
    <property type="match status" value="1"/>
</dbReference>
<dbReference type="InterPro" id="IPR051694">
    <property type="entry name" value="Immunoregulatory_rcpt-like"/>
</dbReference>
<evidence type="ECO:0000256" key="2">
    <source>
        <dbReference type="ARBA" id="ARBA00022692"/>
    </source>
</evidence>
<reference evidence="7" key="1">
    <citation type="submission" date="2019-10" db="EMBL/GenBank/DDBJ databases">
        <authorList>
            <consortium name="DOE Joint Genome Institute"/>
            <person name="Kuo A."/>
            <person name="Miyauchi S."/>
            <person name="Kiss E."/>
            <person name="Drula E."/>
            <person name="Kohler A."/>
            <person name="Sanchez-Garcia M."/>
            <person name="Andreopoulos B."/>
            <person name="Barry K.W."/>
            <person name="Bonito G."/>
            <person name="Buee M."/>
            <person name="Carver A."/>
            <person name="Chen C."/>
            <person name="Cichocki N."/>
            <person name="Clum A."/>
            <person name="Culley D."/>
            <person name="Crous P.W."/>
            <person name="Fauchery L."/>
            <person name="Girlanda M."/>
            <person name="Hayes R."/>
            <person name="Keri Z."/>
            <person name="LaButti K."/>
            <person name="Lipzen A."/>
            <person name="Lombard V."/>
            <person name="Magnuson J."/>
            <person name="Maillard F."/>
            <person name="Morin E."/>
            <person name="Murat C."/>
            <person name="Nolan M."/>
            <person name="Ohm R."/>
            <person name="Pangilinan J."/>
            <person name="Pereira M."/>
            <person name="Perotto S."/>
            <person name="Peter M."/>
            <person name="Riley R."/>
            <person name="Sitrit Y."/>
            <person name="Stielow B."/>
            <person name="Szollosi G."/>
            <person name="Zifcakova L."/>
            <person name="Stursova M."/>
            <person name="Spatafora J.W."/>
            <person name="Tedersoo L."/>
            <person name="Vaario L.-M."/>
            <person name="Yamada A."/>
            <person name="Yan M."/>
            <person name="Wang P."/>
            <person name="Xu J."/>
            <person name="Bruns T."/>
            <person name="Baldrian P."/>
            <person name="Vilgalys R."/>
            <person name="Henrissat B."/>
            <person name="Grigoriev I.V."/>
            <person name="Hibbett D."/>
            <person name="Nagy L.G."/>
            <person name="Martin F.M."/>
        </authorList>
    </citation>
    <scope>NUCLEOTIDE SEQUENCE</scope>
    <source>
        <strain evidence="7">Prilba</strain>
    </source>
</reference>
<accession>A0A9P5N4S1</accession>
<reference evidence="7" key="2">
    <citation type="journal article" date="2020" name="Nat. Commun.">
        <title>Large-scale genome sequencing of mycorrhizal fungi provides insights into the early evolution of symbiotic traits.</title>
        <authorList>
            <person name="Miyauchi S."/>
            <person name="Kiss E."/>
            <person name="Kuo A."/>
            <person name="Drula E."/>
            <person name="Kohler A."/>
            <person name="Sanchez-Garcia M."/>
            <person name="Morin E."/>
            <person name="Andreopoulos B."/>
            <person name="Barry K.W."/>
            <person name="Bonito G."/>
            <person name="Buee M."/>
            <person name="Carver A."/>
            <person name="Chen C."/>
            <person name="Cichocki N."/>
            <person name="Clum A."/>
            <person name="Culley D."/>
            <person name="Crous P.W."/>
            <person name="Fauchery L."/>
            <person name="Girlanda M."/>
            <person name="Hayes R.D."/>
            <person name="Keri Z."/>
            <person name="LaButti K."/>
            <person name="Lipzen A."/>
            <person name="Lombard V."/>
            <person name="Magnuson J."/>
            <person name="Maillard F."/>
            <person name="Murat C."/>
            <person name="Nolan M."/>
            <person name="Ohm R.A."/>
            <person name="Pangilinan J."/>
            <person name="Pereira M.F."/>
            <person name="Perotto S."/>
            <person name="Peter M."/>
            <person name="Pfister S."/>
            <person name="Riley R."/>
            <person name="Sitrit Y."/>
            <person name="Stielow J.B."/>
            <person name="Szollosi G."/>
            <person name="Zifcakova L."/>
            <person name="Stursova M."/>
            <person name="Spatafora J.W."/>
            <person name="Tedersoo L."/>
            <person name="Vaario L.M."/>
            <person name="Yamada A."/>
            <person name="Yan M."/>
            <person name="Wang P."/>
            <person name="Xu J."/>
            <person name="Bruns T."/>
            <person name="Baldrian P."/>
            <person name="Vilgalys R."/>
            <person name="Dunand C."/>
            <person name="Henrissat B."/>
            <person name="Grigoriev I.V."/>
            <person name="Hibbett D."/>
            <person name="Nagy L.G."/>
            <person name="Martin F.M."/>
        </authorList>
    </citation>
    <scope>NUCLEOTIDE SEQUENCE</scope>
    <source>
        <strain evidence="7">Prilba</strain>
    </source>
</reference>
<evidence type="ECO:0000256" key="3">
    <source>
        <dbReference type="ARBA" id="ARBA00022989"/>
    </source>
</evidence>
<keyword evidence="4 6" id="KW-0472">Membrane</keyword>
<feature type="region of interest" description="Disordered" evidence="5">
    <location>
        <begin position="45"/>
        <end position="76"/>
    </location>
</feature>
<sequence>MQRVHNELVKRQTTNTVVPTASGISGGETASSVDVGTSLLLGVSGSSTPSVVTGITSSTPDTTSTSSSSTHSSPSVSTGSAIAIIIAAFLVLIGAMFVVYKYFKKRIASRARHPLSRGPPLVVRGTEGLRDYGKDKQRNNGDDRGEGKSSSHAGVPGLRGKSLDSAKFGLFEKDPSIRSVTDEKADISDDHFDPSTMATFAKYQVDPADDLSRPRPLVAHEEGSPTVSWDGRTVISDPFRSLHVSVSDNMSPTTVIARQTPRTTDSAQHRWESAEVVMMDEATTDYTDASQNPFDDDSAPRESIGDDGSDPRSGTNPFFNASQHNPFADRSTRSRNSSVSTAKRSRSYSISSGATARAEESQNALFSLLAALDPAPPPVAPDEQTNRSSVYTTATSVADVVPEPPQAF</sequence>
<name>A0A9P5N4S1_9AGAM</name>
<evidence type="ECO:0000256" key="1">
    <source>
        <dbReference type="ARBA" id="ARBA00004167"/>
    </source>
</evidence>
<dbReference type="GO" id="GO:0016020">
    <property type="term" value="C:membrane"/>
    <property type="evidence" value="ECO:0007669"/>
    <property type="project" value="UniProtKB-SubCell"/>
</dbReference>
<feature type="region of interest" description="Disordered" evidence="5">
    <location>
        <begin position="286"/>
        <end position="408"/>
    </location>
</feature>
<feature type="compositionally biased region" description="Polar residues" evidence="5">
    <location>
        <begin position="312"/>
        <end position="325"/>
    </location>
</feature>
<protein>
    <submittedName>
        <fullName evidence="7">Uncharacterized protein</fullName>
    </submittedName>
</protein>
<feature type="compositionally biased region" description="Basic and acidic residues" evidence="5">
    <location>
        <begin position="127"/>
        <end position="149"/>
    </location>
</feature>
<dbReference type="GO" id="GO:0071944">
    <property type="term" value="C:cell periphery"/>
    <property type="evidence" value="ECO:0007669"/>
    <property type="project" value="UniProtKB-ARBA"/>
</dbReference>
<gene>
    <name evidence="7" type="ORF">DFH94DRAFT_660836</name>
</gene>
<evidence type="ECO:0000256" key="4">
    <source>
        <dbReference type="ARBA" id="ARBA00023136"/>
    </source>
</evidence>
<comment type="subcellular location">
    <subcellularLocation>
        <location evidence="1">Membrane</location>
        <topology evidence="1">Single-pass membrane protein</topology>
    </subcellularLocation>
</comment>
<dbReference type="Proteomes" id="UP000759537">
    <property type="component" value="Unassembled WGS sequence"/>
</dbReference>
<keyword evidence="2 6" id="KW-0812">Transmembrane</keyword>
<evidence type="ECO:0000256" key="5">
    <source>
        <dbReference type="SAM" id="MobiDB-lite"/>
    </source>
</evidence>
<dbReference type="AlphaFoldDB" id="A0A9P5N4S1"/>
<feature type="transmembrane region" description="Helical" evidence="6">
    <location>
        <begin position="81"/>
        <end position="103"/>
    </location>
</feature>
<organism evidence="7 8">
    <name type="scientific">Russula ochroleuca</name>
    <dbReference type="NCBI Taxonomy" id="152965"/>
    <lineage>
        <taxon>Eukaryota</taxon>
        <taxon>Fungi</taxon>
        <taxon>Dikarya</taxon>
        <taxon>Basidiomycota</taxon>
        <taxon>Agaricomycotina</taxon>
        <taxon>Agaricomycetes</taxon>
        <taxon>Russulales</taxon>
        <taxon>Russulaceae</taxon>
        <taxon>Russula</taxon>
    </lineage>
</organism>
<keyword evidence="3 6" id="KW-1133">Transmembrane helix</keyword>
<feature type="region of interest" description="Disordered" evidence="5">
    <location>
        <begin position="115"/>
        <end position="160"/>
    </location>
</feature>
<evidence type="ECO:0000313" key="8">
    <source>
        <dbReference type="Proteomes" id="UP000759537"/>
    </source>
</evidence>
<feature type="compositionally biased region" description="Polar residues" evidence="5">
    <location>
        <begin position="386"/>
        <end position="396"/>
    </location>
</feature>
<dbReference type="EMBL" id="WHVB01000002">
    <property type="protein sequence ID" value="KAF8486010.1"/>
    <property type="molecule type" value="Genomic_DNA"/>
</dbReference>
<proteinExistence type="predicted"/>